<feature type="region of interest" description="Disordered" evidence="2">
    <location>
        <begin position="1053"/>
        <end position="1106"/>
    </location>
</feature>
<feature type="region of interest" description="Disordered" evidence="2">
    <location>
        <begin position="726"/>
        <end position="791"/>
    </location>
</feature>
<reference evidence="4 5" key="1">
    <citation type="submission" date="2013-02" db="EMBL/GenBank/DDBJ databases">
        <title>The Genome Annotation of Plasmodium falciparum NF135/5.C10.</title>
        <authorList>
            <consortium name="The Broad Institute Genome Sequencing Platform"/>
            <consortium name="The Broad Institute Genome Sequencing Center for Infectious Disease"/>
            <person name="Neafsey D."/>
            <person name="Hoffman S."/>
            <person name="Volkman S."/>
            <person name="Rosenthal P."/>
            <person name="Walker B."/>
            <person name="Young S.K."/>
            <person name="Zeng Q."/>
            <person name="Gargeya S."/>
            <person name="Fitzgerald M."/>
            <person name="Haas B."/>
            <person name="Abouelleil A."/>
            <person name="Allen A.W."/>
            <person name="Alvarado L."/>
            <person name="Arachchi H.M."/>
            <person name="Berlin A.M."/>
            <person name="Chapman S.B."/>
            <person name="Gainer-Dewar J."/>
            <person name="Goldberg J."/>
            <person name="Griggs A."/>
            <person name="Gujja S."/>
            <person name="Hansen M."/>
            <person name="Howarth C."/>
            <person name="Imamovic A."/>
            <person name="Ireland A."/>
            <person name="Larimer J."/>
            <person name="McCowan C."/>
            <person name="Murphy C."/>
            <person name="Pearson M."/>
            <person name="Poon T.W."/>
            <person name="Priest M."/>
            <person name="Roberts A."/>
            <person name="Saif S."/>
            <person name="Shea T."/>
            <person name="Sisk P."/>
            <person name="Sykes S."/>
            <person name="Wortman J."/>
            <person name="Nusbaum C."/>
            <person name="Birren B."/>
        </authorList>
    </citation>
    <scope>NUCLEOTIDE SEQUENCE [LARGE SCALE GENOMIC DNA]</scope>
    <source>
        <strain evidence="4 5">NF135/5.C10</strain>
    </source>
</reference>
<dbReference type="PANTHER" id="PTHR45922">
    <property type="entry name" value="CLEAVAGE AND POLYADENYLATION SPECIFICITY FACTOR SUBUNIT 2"/>
    <property type="match status" value="1"/>
</dbReference>
<dbReference type="InterPro" id="IPR036866">
    <property type="entry name" value="RibonucZ/Hydroxyglut_hydro"/>
</dbReference>
<dbReference type="InterPro" id="IPR027075">
    <property type="entry name" value="CPSF2"/>
</dbReference>
<dbReference type="GO" id="GO:0003723">
    <property type="term" value="F:RNA binding"/>
    <property type="evidence" value="ECO:0007669"/>
    <property type="project" value="UniProtKB-KW"/>
</dbReference>
<feature type="domain" description="Beta-Casp" evidence="3">
    <location>
        <begin position="317"/>
        <end position="436"/>
    </location>
</feature>
<proteinExistence type="inferred from homology"/>
<evidence type="ECO:0000313" key="4">
    <source>
        <dbReference type="EMBL" id="ETW43338.1"/>
    </source>
</evidence>
<dbReference type="Pfam" id="PF16661">
    <property type="entry name" value="Lactamase_B_6"/>
    <property type="match status" value="1"/>
</dbReference>
<gene>
    <name evidence="4" type="ORF">PFNF135_02251</name>
</gene>
<dbReference type="InterPro" id="IPR001279">
    <property type="entry name" value="Metallo-B-lactamas"/>
</dbReference>
<feature type="compositionally biased region" description="Basic residues" evidence="2">
    <location>
        <begin position="777"/>
        <end position="787"/>
    </location>
</feature>
<feature type="compositionally biased region" description="Basic and acidic residues" evidence="2">
    <location>
        <begin position="762"/>
        <end position="776"/>
    </location>
</feature>
<sequence>MLIEIVPLYSNSFYSTLLIIKDFNVLKENERISLKDNLNEQNENQSSDKNVSISSVENINVENYNCEELYKYDYVNNKRDFYNDRKDNNIYILMNCGWDDKFCLEDIKNVIRVCEVIDLIIITNHSLNYIGSLPVVFMELLKRKKKVPIICHEYIKSYSKYILLSYLKCNYNCEYFKNFKENEYIELINNLYENIIILEYMEHYVFKKVICKKTNIEYILPLYLINNGDNIGSSAVILKLFNNKILYSINCNLEDYSFIEKSHVIKESNIFTYISNFHYSNKNSTKMMDMKNILNTINKTIKKMGCVLLPVDIDSIFIDLLFHINALLEVCSQRYMLLFLCPYGENFIRLLFTSLTYMNVHIKNNFHKNRINLFKIKNLICLKNYNDFKKYEDAYYILFSFPSTLNNESVKRILSTFLKKEENVILFTKEQTGQENMSSNLWKHVSCNEQNKEKEKTSHFNFSYVQNIKYDDKMLYDIYLKEKENIQNEILQKKGEEKIKKKIKRSVKKNKPMNFIFESHEEMLYLKKENNFVDKKKEIKCKRDFWEDNKDKVVKNENYFLKGNKKKKYLYRINTFNEGDTSDDGDNQINDINKLSDNNESEDDDFNHLIKSKDDNRKKKNKQKIYRDFPYQNVNNHNDDANSSESIIDDEEEYYKKEVVEDVKDGSLKNQNKKKVRIKMEPMNDDNDNNYVEEEEYKIAGVHEKKLRSNIKKELYFYYNMEQNYNQNEDDYNDDNYNDDDYNDDDDNDDNDDDNDDDNNNEEEKHEYVKKISGDKNKKRNKNRSKTNYHYDNYYNMKENLDESENMSDYYNINKGKHILNKGSTLNNTFDTDYKHQNNRHMINKKMAWKQKLFVYLKKIPTQEKQQHVSIPIECLIELYNLENYINQNTLKTIIQFMKPKHFVLLPTYNSYYSFHLEMLLHSSISTYDYTKIYSFYIPNFYYTDNHNEVFFKRYFSLNNKSIDSVHIPLNMNYENIYIRSIYNLISSKNCQDDKFQIYKIKATISDVSVKNKKDVYENYRRRKRFINEHSTFWSEYNDVNYILKLGDDEKYDEEKEDKEENIPSEEKEKENEKSNERRFLNFYIDDDKENEEDESDEDSIDFSDSCLSSDRQECILSKDMNEENNNKIEGNLYIGDVNMQNLCTNIHSVFNRSLNFVDENQIIINGNTCVKKEVQTKVQNQNQENYEDKENFKKQDHNSNSNFIWRIESSLDPTFYFVRNILKDMYNNVSI</sequence>
<feature type="compositionally biased region" description="Acidic residues" evidence="2">
    <location>
        <begin position="728"/>
        <end position="761"/>
    </location>
</feature>
<protein>
    <recommendedName>
        <fullName evidence="1">Cleavage and polyadenylation specificity factor subunit 2</fullName>
    </recommendedName>
    <alternativeName>
        <fullName evidence="1">Cleavage and polyadenylation specificity factor 100 kDa subunit</fullName>
    </alternativeName>
</protein>
<feature type="compositionally biased region" description="Basic and acidic residues" evidence="2">
    <location>
        <begin position="606"/>
        <end position="617"/>
    </location>
</feature>
<feature type="region of interest" description="Disordered" evidence="2">
    <location>
        <begin position="580"/>
        <end position="648"/>
    </location>
</feature>
<dbReference type="EMBL" id="KI926044">
    <property type="protein sequence ID" value="ETW43338.1"/>
    <property type="molecule type" value="Genomic_DNA"/>
</dbReference>
<dbReference type="AlphaFoldDB" id="W4II00"/>
<dbReference type="SUPFAM" id="SSF56281">
    <property type="entry name" value="Metallo-hydrolase/oxidoreductase"/>
    <property type="match status" value="1"/>
</dbReference>
<dbReference type="Gene3D" id="3.60.15.10">
    <property type="entry name" value="Ribonuclease Z/Hydroxyacylglutathione hydrolase-like"/>
    <property type="match status" value="1"/>
</dbReference>
<evidence type="ECO:0000256" key="1">
    <source>
        <dbReference type="RuleBase" id="RU365006"/>
    </source>
</evidence>
<evidence type="ECO:0000259" key="3">
    <source>
        <dbReference type="SMART" id="SM01027"/>
    </source>
</evidence>
<dbReference type="PANTHER" id="PTHR45922:SF1">
    <property type="entry name" value="CLEAVAGE AND POLYADENYLATION SPECIFICITY FACTOR SUBUNIT 2"/>
    <property type="match status" value="1"/>
</dbReference>
<accession>W4II00</accession>
<dbReference type="Proteomes" id="UP000019114">
    <property type="component" value="Unassembled WGS sequence"/>
</dbReference>
<dbReference type="GO" id="GO:0005847">
    <property type="term" value="C:mRNA cleavage and polyadenylation specificity factor complex"/>
    <property type="evidence" value="ECO:0007669"/>
    <property type="project" value="InterPro"/>
</dbReference>
<dbReference type="InterPro" id="IPR022712">
    <property type="entry name" value="Beta_Casp"/>
</dbReference>
<keyword evidence="1" id="KW-0507">mRNA processing</keyword>
<organism evidence="4 5">
    <name type="scientific">Plasmodium falciparum NF135/5.C10</name>
    <dbReference type="NCBI Taxonomy" id="1036726"/>
    <lineage>
        <taxon>Eukaryota</taxon>
        <taxon>Sar</taxon>
        <taxon>Alveolata</taxon>
        <taxon>Apicomplexa</taxon>
        <taxon>Aconoidasida</taxon>
        <taxon>Haemosporida</taxon>
        <taxon>Plasmodiidae</taxon>
        <taxon>Plasmodium</taxon>
        <taxon>Plasmodium (Laverania)</taxon>
    </lineage>
</organism>
<feature type="compositionally biased region" description="Basic and acidic residues" evidence="2">
    <location>
        <begin position="1059"/>
        <end position="1080"/>
    </location>
</feature>
<comment type="similarity">
    <text evidence="1">Belongs to the metallo-beta-lactamase superfamily. RNA-metabolizing metallo-beta-lactamase-like family. CPSF2/YSH1 subfamily.</text>
</comment>
<comment type="subcellular location">
    <subcellularLocation>
        <location evidence="1">Nucleus</location>
    </subcellularLocation>
</comment>
<name>W4II00_PLAFA</name>
<dbReference type="GO" id="GO:0006398">
    <property type="term" value="P:mRNA 3'-end processing by stem-loop binding and cleavage"/>
    <property type="evidence" value="ECO:0007669"/>
    <property type="project" value="InterPro"/>
</dbReference>
<evidence type="ECO:0000256" key="2">
    <source>
        <dbReference type="SAM" id="MobiDB-lite"/>
    </source>
</evidence>
<dbReference type="OrthoDB" id="64353at2759"/>
<dbReference type="SMART" id="SM01027">
    <property type="entry name" value="Beta-Casp"/>
    <property type="match status" value="1"/>
</dbReference>
<reference evidence="4 5" key="2">
    <citation type="submission" date="2013-02" db="EMBL/GenBank/DDBJ databases">
        <title>The Genome Sequence of Plasmodium falciparum NF135/5.C10.</title>
        <authorList>
            <consortium name="The Broad Institute Genome Sequencing Platform"/>
            <consortium name="The Broad Institute Genome Sequencing Center for Infectious Disease"/>
            <person name="Neafsey D."/>
            <person name="Cheeseman I."/>
            <person name="Volkman S."/>
            <person name="Adams J."/>
            <person name="Walker B."/>
            <person name="Young S.K."/>
            <person name="Zeng Q."/>
            <person name="Gargeya S."/>
            <person name="Fitzgerald M."/>
            <person name="Haas B."/>
            <person name="Abouelleil A."/>
            <person name="Alvarado L."/>
            <person name="Arachchi H.M."/>
            <person name="Berlin A.M."/>
            <person name="Chapman S.B."/>
            <person name="Dewar J."/>
            <person name="Goldberg J."/>
            <person name="Griggs A."/>
            <person name="Gujja S."/>
            <person name="Hansen M."/>
            <person name="Howarth C."/>
            <person name="Imamovic A."/>
            <person name="Larimer J."/>
            <person name="McCowan C."/>
            <person name="Murphy C."/>
            <person name="Neiman D."/>
            <person name="Pearson M."/>
            <person name="Priest M."/>
            <person name="Roberts A."/>
            <person name="Saif S."/>
            <person name="Shea T."/>
            <person name="Sisk P."/>
            <person name="Sykes S."/>
            <person name="Wortman J."/>
            <person name="Nusbaum C."/>
            <person name="Birren B."/>
        </authorList>
    </citation>
    <scope>NUCLEOTIDE SEQUENCE [LARGE SCALE GENOMIC DNA]</scope>
    <source>
        <strain evidence="4 5">NF135/5.C10</strain>
    </source>
</reference>
<feature type="compositionally biased region" description="Acidic residues" evidence="2">
    <location>
        <begin position="1085"/>
        <end position="1102"/>
    </location>
</feature>
<keyword evidence="1" id="KW-0694">RNA-binding</keyword>
<evidence type="ECO:0000313" key="5">
    <source>
        <dbReference type="Proteomes" id="UP000019114"/>
    </source>
</evidence>
<keyword evidence="1" id="KW-0539">Nucleus</keyword>